<protein>
    <submittedName>
        <fullName evidence="2">Uncharacterized protein</fullName>
    </submittedName>
</protein>
<gene>
    <name evidence="2" type="ORF">GSTUAT00008522001</name>
</gene>
<feature type="transmembrane region" description="Helical" evidence="1">
    <location>
        <begin position="54"/>
        <end position="74"/>
    </location>
</feature>
<keyword evidence="1" id="KW-1133">Transmembrane helix</keyword>
<keyword evidence="3" id="KW-1185">Reference proteome</keyword>
<feature type="transmembrane region" description="Helical" evidence="1">
    <location>
        <begin position="162"/>
        <end position="181"/>
    </location>
</feature>
<feature type="transmembrane region" description="Helical" evidence="1">
    <location>
        <begin position="282"/>
        <end position="305"/>
    </location>
</feature>
<evidence type="ECO:0000313" key="2">
    <source>
        <dbReference type="EMBL" id="CUS07369.1"/>
    </source>
</evidence>
<sequence length="327" mass="36597">MAATTTFPRPDEAEDSTPLLGQVTGRDELLAPDPNIYIEVVEAPWDFISQRTVFIARLVISLLMSSLLLWHFVVETLAQRLGIFPFRAMNISWIAQVVYMWLMTYWTYKTTAPAHHTSWPSFIPTILPPSPPPPPLLIPMWFQRFLNIAFPSPYYTFKTCALYSFYVAITLFPICVTILYLSTLLPHILSHPPLHLSAPELLISTLNTPVVLAEMLLLNSVTPNTTLLSPGVRALEIAFWVVVYVDAWVWLGNAEVEGVGGQGLDWRFLGEGWGRGGIWKTFGWVVGANAVYFGLWWVGAGKGLVMKCLRAQKVRGRGCGREGVCEG</sequence>
<name>A0A292PIU4_9PEZI</name>
<proteinExistence type="predicted"/>
<evidence type="ECO:0000256" key="1">
    <source>
        <dbReference type="SAM" id="Phobius"/>
    </source>
</evidence>
<evidence type="ECO:0000313" key="3">
    <source>
        <dbReference type="Proteomes" id="UP001412239"/>
    </source>
</evidence>
<accession>A0A292PIU4</accession>
<reference evidence="2" key="1">
    <citation type="submission" date="2015-10" db="EMBL/GenBank/DDBJ databases">
        <authorList>
            <person name="Regsiter A."/>
            <person name="william w."/>
        </authorList>
    </citation>
    <scope>NUCLEOTIDE SEQUENCE</scope>
    <source>
        <strain evidence="2">Montdore</strain>
    </source>
</reference>
<dbReference type="AlphaFoldDB" id="A0A292PIU4"/>
<keyword evidence="1" id="KW-0472">Membrane</keyword>
<keyword evidence="1" id="KW-0812">Transmembrane</keyword>
<dbReference type="Proteomes" id="UP001412239">
    <property type="component" value="Unassembled WGS sequence"/>
</dbReference>
<dbReference type="EMBL" id="LN891213">
    <property type="protein sequence ID" value="CUS07369.1"/>
    <property type="molecule type" value="Genomic_DNA"/>
</dbReference>
<organism evidence="2 3">
    <name type="scientific">Tuber aestivum</name>
    <name type="common">summer truffle</name>
    <dbReference type="NCBI Taxonomy" id="59557"/>
    <lineage>
        <taxon>Eukaryota</taxon>
        <taxon>Fungi</taxon>
        <taxon>Dikarya</taxon>
        <taxon>Ascomycota</taxon>
        <taxon>Pezizomycotina</taxon>
        <taxon>Pezizomycetes</taxon>
        <taxon>Pezizales</taxon>
        <taxon>Tuberaceae</taxon>
        <taxon>Tuber</taxon>
    </lineage>
</organism>
<feature type="transmembrane region" description="Helical" evidence="1">
    <location>
        <begin position="86"/>
        <end position="108"/>
    </location>
</feature>